<feature type="non-terminal residue" evidence="1">
    <location>
        <position position="131"/>
    </location>
</feature>
<sequence>GRIYAFRFSRSRPWHTVGAQLGLRAACRRAGVMVTVLHIFSRETVAHVQTFTAAPILSAKPKVAQMSINRGIPSLGGWLAKWRMGWNPVPTHSLGRHPRAKSACGSVPCDPGHSRGWLTGPEEALLSSYAG</sequence>
<proteinExistence type="predicted"/>
<dbReference type="EMBL" id="OX596103">
    <property type="protein sequence ID" value="CAM9837370.1"/>
    <property type="molecule type" value="Genomic_DNA"/>
</dbReference>
<name>A0AC59YNB3_RANTA</name>
<evidence type="ECO:0000313" key="1">
    <source>
        <dbReference type="EMBL" id="CAM9837370.1"/>
    </source>
</evidence>
<gene>
    <name evidence="1" type="ORF">MRATA1EN22A_LOCUS8151</name>
</gene>
<organism evidence="1 2">
    <name type="scientific">Rangifer tarandus platyrhynchus</name>
    <name type="common">Svalbard reindeer</name>
    <dbReference type="NCBI Taxonomy" id="3082113"/>
    <lineage>
        <taxon>Eukaryota</taxon>
        <taxon>Metazoa</taxon>
        <taxon>Chordata</taxon>
        <taxon>Craniata</taxon>
        <taxon>Vertebrata</taxon>
        <taxon>Euteleostomi</taxon>
        <taxon>Mammalia</taxon>
        <taxon>Eutheria</taxon>
        <taxon>Laurasiatheria</taxon>
        <taxon>Artiodactyla</taxon>
        <taxon>Ruminantia</taxon>
        <taxon>Pecora</taxon>
        <taxon>Cervidae</taxon>
        <taxon>Odocoileinae</taxon>
        <taxon>Rangifer</taxon>
    </lineage>
</organism>
<dbReference type="Proteomes" id="UP001162501">
    <property type="component" value="Chromosome 19"/>
</dbReference>
<feature type="non-terminal residue" evidence="1">
    <location>
        <position position="1"/>
    </location>
</feature>
<accession>A0AC59YNB3</accession>
<evidence type="ECO:0000313" key="2">
    <source>
        <dbReference type="Proteomes" id="UP001162501"/>
    </source>
</evidence>
<protein>
    <submittedName>
        <fullName evidence="1">Uncharacterized protein</fullName>
    </submittedName>
</protein>
<reference evidence="1" key="2">
    <citation type="submission" date="2025-03" db="EMBL/GenBank/DDBJ databases">
        <authorList>
            <consortium name="ELIXIR-Norway"/>
            <consortium name="Elixir Norway"/>
        </authorList>
    </citation>
    <scope>NUCLEOTIDE SEQUENCE</scope>
</reference>
<reference evidence="1" key="1">
    <citation type="submission" date="2023-05" db="EMBL/GenBank/DDBJ databases">
        <authorList>
            <consortium name="ELIXIR-Norway"/>
        </authorList>
    </citation>
    <scope>NUCLEOTIDE SEQUENCE</scope>
</reference>